<feature type="domain" description="HAMP" evidence="3">
    <location>
        <begin position="203"/>
        <end position="256"/>
    </location>
</feature>
<dbReference type="Proteomes" id="UP000013526">
    <property type="component" value="Unassembled WGS sequence"/>
</dbReference>
<dbReference type="RefSeq" id="WP_005894356.1">
    <property type="nucleotide sequence ID" value="NZ_AQGQ01000017.1"/>
</dbReference>
<proteinExistence type="predicted"/>
<keyword evidence="2" id="KW-1133">Transmembrane helix</keyword>
<reference evidence="4 5" key="1">
    <citation type="journal article" date="2013" name="Genome Announc.">
        <title>Draft Genome Sequence of Aeromonas molluscorum Strain 848TT, Isolated from Bivalve Molluscs.</title>
        <authorList>
            <person name="Spataro N."/>
            <person name="Farfan M."/>
            <person name="Albarral V."/>
            <person name="Sanglas A."/>
            <person name="Loren J.G."/>
            <person name="Fuste M.C."/>
            <person name="Bosch E."/>
        </authorList>
    </citation>
    <scope>NUCLEOTIDE SEQUENCE [LARGE SCALE GENOMIC DNA]</scope>
    <source>
        <strain evidence="4 5">848</strain>
    </source>
</reference>
<comment type="caution">
    <text evidence="4">The sequence shown here is derived from an EMBL/GenBank/DDBJ whole genome shotgun (WGS) entry which is preliminary data.</text>
</comment>
<dbReference type="Gene3D" id="3.30.450.290">
    <property type="match status" value="1"/>
</dbReference>
<dbReference type="SUPFAM" id="SSF158472">
    <property type="entry name" value="HAMP domain-like"/>
    <property type="match status" value="1"/>
</dbReference>
<evidence type="ECO:0000313" key="4">
    <source>
        <dbReference type="EMBL" id="EOD56216.1"/>
    </source>
</evidence>
<keyword evidence="5" id="KW-1185">Reference proteome</keyword>
<dbReference type="GO" id="GO:0007165">
    <property type="term" value="P:signal transduction"/>
    <property type="evidence" value="ECO:0007669"/>
    <property type="project" value="InterPro"/>
</dbReference>
<dbReference type="CDD" id="cd06225">
    <property type="entry name" value="HAMP"/>
    <property type="match status" value="1"/>
</dbReference>
<dbReference type="InterPro" id="IPR003660">
    <property type="entry name" value="HAMP_dom"/>
</dbReference>
<dbReference type="AlphaFoldDB" id="R1H6V2"/>
<dbReference type="SMART" id="SM00304">
    <property type="entry name" value="HAMP"/>
    <property type="match status" value="1"/>
</dbReference>
<feature type="compositionally biased region" description="Basic and acidic residues" evidence="1">
    <location>
        <begin position="287"/>
        <end position="297"/>
    </location>
</feature>
<accession>R1H6V2</accession>
<dbReference type="PROSITE" id="PS50885">
    <property type="entry name" value="HAMP"/>
    <property type="match status" value="1"/>
</dbReference>
<evidence type="ECO:0000259" key="3">
    <source>
        <dbReference type="PROSITE" id="PS50885"/>
    </source>
</evidence>
<dbReference type="GO" id="GO:0016020">
    <property type="term" value="C:membrane"/>
    <property type="evidence" value="ECO:0007669"/>
    <property type="project" value="InterPro"/>
</dbReference>
<evidence type="ECO:0000313" key="5">
    <source>
        <dbReference type="Proteomes" id="UP000013526"/>
    </source>
</evidence>
<name>R1H6V2_9GAMM</name>
<dbReference type="Gene3D" id="6.10.340.10">
    <property type="match status" value="1"/>
</dbReference>
<feature type="region of interest" description="Disordered" evidence="1">
    <location>
        <begin position="259"/>
        <end position="297"/>
    </location>
</feature>
<evidence type="ECO:0000256" key="1">
    <source>
        <dbReference type="SAM" id="MobiDB-lite"/>
    </source>
</evidence>
<dbReference type="PATRIC" id="fig|1268236.3.peg.959"/>
<keyword evidence="2" id="KW-0812">Transmembrane</keyword>
<sequence>MRLSIAAKFNFFLLFIFSMVLVFSAAYQAVRERDLILTMIKEQSSEQIEAYFDGLNMLMLTNKMAARETLRHKFLNHAHVEDARILRGAAVSKQFGAGLDSEGSRDEFDTLALAGKSSMEVVHDGQHSRLVVTRPLLAQRDFRGTDCTSCHQVAENTVLGAVRFDYSLDTLFTRVEQNILTSALSLTLIFGLGLLLTLWVIRTWIVSPLNRLTRAIEEATDRHDFGHRLDGDEGDEIGRVILAYNQMLDGVERQLGKRPCAASHATAVHDTQPPRPHSGSAEGTQSDIRHPDPGQPK</sequence>
<keyword evidence="2" id="KW-0472">Membrane</keyword>
<dbReference type="EMBL" id="AQGQ01000017">
    <property type="protein sequence ID" value="EOD56216.1"/>
    <property type="molecule type" value="Genomic_DNA"/>
</dbReference>
<protein>
    <submittedName>
        <fullName evidence="4">Methyl-accepting chemotaxis protein</fullName>
    </submittedName>
</protein>
<dbReference type="OrthoDB" id="2489132at2"/>
<feature type="transmembrane region" description="Helical" evidence="2">
    <location>
        <begin position="179"/>
        <end position="201"/>
    </location>
</feature>
<evidence type="ECO:0000256" key="2">
    <source>
        <dbReference type="SAM" id="Phobius"/>
    </source>
</evidence>
<gene>
    <name evidence="4" type="ORF">G113_04813</name>
</gene>
<organism evidence="4 5">
    <name type="scientific">Aeromonas molluscorum 848</name>
    <dbReference type="NCBI Taxonomy" id="1268236"/>
    <lineage>
        <taxon>Bacteria</taxon>
        <taxon>Pseudomonadati</taxon>
        <taxon>Pseudomonadota</taxon>
        <taxon>Gammaproteobacteria</taxon>
        <taxon>Aeromonadales</taxon>
        <taxon>Aeromonadaceae</taxon>
        <taxon>Aeromonas</taxon>
    </lineage>
</organism>
<dbReference type="Pfam" id="PF00672">
    <property type="entry name" value="HAMP"/>
    <property type="match status" value="1"/>
</dbReference>